<dbReference type="Pfam" id="PF00536">
    <property type="entry name" value="SAM_1"/>
    <property type="match status" value="1"/>
</dbReference>
<proteinExistence type="predicted"/>
<feature type="region of interest" description="Disordered" evidence="1">
    <location>
        <begin position="59"/>
        <end position="81"/>
    </location>
</feature>
<dbReference type="OrthoDB" id="539213at2759"/>
<evidence type="ECO:0000256" key="1">
    <source>
        <dbReference type="SAM" id="MobiDB-lite"/>
    </source>
</evidence>
<sequence length="171" mass="19775">MTSKLGKVSPMNHCFQSPSIINMSDQFLKPETGRRSFSPFGLHQIKSPNLSPINKIASPASPFLKKRDPKERKERLEKSNNEHVLTTKRSRLMDKTLNVKTVLQHLELSKYLDIFNKEEINLDAMFTLSDDDLKSININDIQDRRKILDFINCFKTPKKPTRPASNTLHRL</sequence>
<dbReference type="InterPro" id="IPR001660">
    <property type="entry name" value="SAM"/>
</dbReference>
<name>A0A9N9S3F7_9DIPT</name>
<dbReference type="SMART" id="SM00454">
    <property type="entry name" value="SAM"/>
    <property type="match status" value="1"/>
</dbReference>
<evidence type="ECO:0000259" key="2">
    <source>
        <dbReference type="PROSITE" id="PS50105"/>
    </source>
</evidence>
<reference evidence="3" key="1">
    <citation type="submission" date="2022-01" db="EMBL/GenBank/DDBJ databases">
        <authorList>
            <person name="King R."/>
        </authorList>
    </citation>
    <scope>NUCLEOTIDE SEQUENCE</scope>
</reference>
<reference evidence="3" key="2">
    <citation type="submission" date="2022-10" db="EMBL/GenBank/DDBJ databases">
        <authorList>
            <consortium name="ENA_rothamsted_submissions"/>
            <consortium name="culmorum"/>
            <person name="King R."/>
        </authorList>
    </citation>
    <scope>NUCLEOTIDE SEQUENCE</scope>
</reference>
<dbReference type="Gene3D" id="1.10.150.50">
    <property type="entry name" value="Transcription Factor, Ets-1"/>
    <property type="match status" value="1"/>
</dbReference>
<feature type="compositionally biased region" description="Basic and acidic residues" evidence="1">
    <location>
        <begin position="65"/>
        <end position="81"/>
    </location>
</feature>
<dbReference type="PROSITE" id="PS50105">
    <property type="entry name" value="SAM_DOMAIN"/>
    <property type="match status" value="1"/>
</dbReference>
<dbReference type="InterPro" id="IPR013761">
    <property type="entry name" value="SAM/pointed_sf"/>
</dbReference>
<gene>
    <name evidence="3" type="ORF">CHIRRI_LOCUS12298</name>
</gene>
<dbReference type="Proteomes" id="UP001153620">
    <property type="component" value="Chromosome 3"/>
</dbReference>
<evidence type="ECO:0000313" key="4">
    <source>
        <dbReference type="Proteomes" id="UP001153620"/>
    </source>
</evidence>
<accession>A0A9N9S3F7</accession>
<dbReference type="AlphaFoldDB" id="A0A9N9S3F7"/>
<dbReference type="EMBL" id="OU895879">
    <property type="protein sequence ID" value="CAG9809477.1"/>
    <property type="molecule type" value="Genomic_DNA"/>
</dbReference>
<dbReference type="CDD" id="cd09487">
    <property type="entry name" value="SAM_superfamily"/>
    <property type="match status" value="1"/>
</dbReference>
<keyword evidence="4" id="KW-1185">Reference proteome</keyword>
<feature type="domain" description="SAM" evidence="2">
    <location>
        <begin position="98"/>
        <end position="157"/>
    </location>
</feature>
<organism evidence="3 4">
    <name type="scientific">Chironomus riparius</name>
    <dbReference type="NCBI Taxonomy" id="315576"/>
    <lineage>
        <taxon>Eukaryota</taxon>
        <taxon>Metazoa</taxon>
        <taxon>Ecdysozoa</taxon>
        <taxon>Arthropoda</taxon>
        <taxon>Hexapoda</taxon>
        <taxon>Insecta</taxon>
        <taxon>Pterygota</taxon>
        <taxon>Neoptera</taxon>
        <taxon>Endopterygota</taxon>
        <taxon>Diptera</taxon>
        <taxon>Nematocera</taxon>
        <taxon>Chironomoidea</taxon>
        <taxon>Chironomidae</taxon>
        <taxon>Chironominae</taxon>
        <taxon>Chironomus</taxon>
    </lineage>
</organism>
<protein>
    <recommendedName>
        <fullName evidence="2">SAM domain-containing protein</fullName>
    </recommendedName>
</protein>
<evidence type="ECO:0000313" key="3">
    <source>
        <dbReference type="EMBL" id="CAG9809477.1"/>
    </source>
</evidence>
<dbReference type="SUPFAM" id="SSF47769">
    <property type="entry name" value="SAM/Pointed domain"/>
    <property type="match status" value="1"/>
</dbReference>